<evidence type="ECO:0000256" key="4">
    <source>
        <dbReference type="ARBA" id="ARBA00022427"/>
    </source>
</evidence>
<name>A0ABD0QGX5_CIRMR</name>
<evidence type="ECO:0000256" key="1">
    <source>
        <dbReference type="ARBA" id="ARBA00004141"/>
    </source>
</evidence>
<keyword evidence="5" id="KW-0812">Transmembrane</keyword>
<keyword evidence="8" id="KW-0472">Membrane</keyword>
<comment type="similarity">
    <text evidence="3">Belongs to the claudin family.</text>
</comment>
<dbReference type="AlphaFoldDB" id="A0ABD0QGX5"/>
<dbReference type="EMBL" id="JAMKFB020000009">
    <property type="protein sequence ID" value="KAL0185330.1"/>
    <property type="molecule type" value="Genomic_DNA"/>
</dbReference>
<evidence type="ECO:0000256" key="6">
    <source>
        <dbReference type="ARBA" id="ARBA00022949"/>
    </source>
</evidence>
<keyword evidence="4" id="KW-0796">Tight junction</keyword>
<feature type="non-terminal residue" evidence="9">
    <location>
        <position position="51"/>
    </location>
</feature>
<accession>A0ABD0QGX5</accession>
<reference evidence="9 10" key="1">
    <citation type="submission" date="2024-05" db="EMBL/GenBank/DDBJ databases">
        <title>Genome sequencing and assembly of Indian major carp, Cirrhinus mrigala (Hamilton, 1822).</title>
        <authorList>
            <person name="Mohindra V."/>
            <person name="Chowdhury L.M."/>
            <person name="Lal K."/>
            <person name="Jena J.K."/>
        </authorList>
    </citation>
    <scope>NUCLEOTIDE SEQUENCE [LARGE SCALE GENOMIC DNA]</scope>
    <source>
        <strain evidence="9">CM1030</strain>
        <tissue evidence="9">Blood</tissue>
    </source>
</reference>
<dbReference type="Proteomes" id="UP001529510">
    <property type="component" value="Unassembled WGS sequence"/>
</dbReference>
<gene>
    <name evidence="9" type="ORF">M9458_021027</name>
</gene>
<comment type="caution">
    <text evidence="9">The sequence shown here is derived from an EMBL/GenBank/DDBJ whole genome shotgun (WGS) entry which is preliminary data.</text>
</comment>
<dbReference type="GO" id="GO:0005923">
    <property type="term" value="C:bicellular tight junction"/>
    <property type="evidence" value="ECO:0007669"/>
    <property type="project" value="UniProtKB-SubCell"/>
</dbReference>
<evidence type="ECO:0000256" key="3">
    <source>
        <dbReference type="ARBA" id="ARBA00008295"/>
    </source>
</evidence>
<evidence type="ECO:0000313" key="9">
    <source>
        <dbReference type="EMBL" id="KAL0185330.1"/>
    </source>
</evidence>
<protein>
    <submittedName>
        <fullName evidence="9">Uncharacterized protein</fullName>
    </submittedName>
</protein>
<comment type="subcellular location">
    <subcellularLocation>
        <location evidence="2">Cell junction</location>
        <location evidence="2">Tight junction</location>
    </subcellularLocation>
    <subcellularLocation>
        <location evidence="1">Membrane</location>
        <topology evidence="1">Multi-pass membrane protein</topology>
    </subcellularLocation>
</comment>
<keyword evidence="10" id="KW-1185">Reference proteome</keyword>
<dbReference type="InterPro" id="IPR017974">
    <property type="entry name" value="Claudin_CS"/>
</dbReference>
<keyword evidence="6" id="KW-0965">Cell junction</keyword>
<evidence type="ECO:0000256" key="7">
    <source>
        <dbReference type="ARBA" id="ARBA00022989"/>
    </source>
</evidence>
<proteinExistence type="inferred from homology"/>
<dbReference type="PROSITE" id="PS01346">
    <property type="entry name" value="CLAUDIN"/>
    <property type="match status" value="1"/>
</dbReference>
<sequence length="51" mass="6063">MDYWRVFYVGGKGGNWMIKASWYWSNLWKDCVTDTSSVTDCREYDALWAVT</sequence>
<evidence type="ECO:0000256" key="5">
    <source>
        <dbReference type="ARBA" id="ARBA00022692"/>
    </source>
</evidence>
<dbReference type="Gene3D" id="1.20.140.150">
    <property type="match status" value="1"/>
</dbReference>
<evidence type="ECO:0000313" key="10">
    <source>
        <dbReference type="Proteomes" id="UP001529510"/>
    </source>
</evidence>
<keyword evidence="7" id="KW-1133">Transmembrane helix</keyword>
<evidence type="ECO:0000256" key="8">
    <source>
        <dbReference type="ARBA" id="ARBA00023136"/>
    </source>
</evidence>
<organism evidence="9 10">
    <name type="scientific">Cirrhinus mrigala</name>
    <name type="common">Mrigala</name>
    <dbReference type="NCBI Taxonomy" id="683832"/>
    <lineage>
        <taxon>Eukaryota</taxon>
        <taxon>Metazoa</taxon>
        <taxon>Chordata</taxon>
        <taxon>Craniata</taxon>
        <taxon>Vertebrata</taxon>
        <taxon>Euteleostomi</taxon>
        <taxon>Actinopterygii</taxon>
        <taxon>Neopterygii</taxon>
        <taxon>Teleostei</taxon>
        <taxon>Ostariophysi</taxon>
        <taxon>Cypriniformes</taxon>
        <taxon>Cyprinidae</taxon>
        <taxon>Labeoninae</taxon>
        <taxon>Labeonini</taxon>
        <taxon>Cirrhinus</taxon>
    </lineage>
</organism>
<evidence type="ECO:0000256" key="2">
    <source>
        <dbReference type="ARBA" id="ARBA00004435"/>
    </source>
</evidence>
<dbReference type="GO" id="GO:0016020">
    <property type="term" value="C:membrane"/>
    <property type="evidence" value="ECO:0007669"/>
    <property type="project" value="UniProtKB-SubCell"/>
</dbReference>